<organism evidence="7 8">
    <name type="scientific">Lupinus luteus</name>
    <name type="common">European yellow lupine</name>
    <dbReference type="NCBI Taxonomy" id="3873"/>
    <lineage>
        <taxon>Eukaryota</taxon>
        <taxon>Viridiplantae</taxon>
        <taxon>Streptophyta</taxon>
        <taxon>Embryophyta</taxon>
        <taxon>Tracheophyta</taxon>
        <taxon>Spermatophyta</taxon>
        <taxon>Magnoliopsida</taxon>
        <taxon>eudicotyledons</taxon>
        <taxon>Gunneridae</taxon>
        <taxon>Pentapetalae</taxon>
        <taxon>rosids</taxon>
        <taxon>fabids</taxon>
        <taxon>Fabales</taxon>
        <taxon>Fabaceae</taxon>
        <taxon>Papilionoideae</taxon>
        <taxon>50 kb inversion clade</taxon>
        <taxon>genistoids sensu lato</taxon>
        <taxon>core genistoids</taxon>
        <taxon>Genisteae</taxon>
        <taxon>Lupinus</taxon>
    </lineage>
</organism>
<dbReference type="PANTHER" id="PTHR12953:SF0">
    <property type="entry name" value="SUN DOMAIN-CONTAINING OSSIFICATION FACTOR"/>
    <property type="match status" value="1"/>
</dbReference>
<feature type="compositionally biased region" description="Basic and acidic residues" evidence="5">
    <location>
        <begin position="131"/>
        <end position="144"/>
    </location>
</feature>
<dbReference type="EMBL" id="CAXHTB010000008">
    <property type="protein sequence ID" value="CAL0310958.1"/>
    <property type="molecule type" value="Genomic_DNA"/>
</dbReference>
<dbReference type="InterPro" id="IPR008979">
    <property type="entry name" value="Galactose-bd-like_sf"/>
</dbReference>
<dbReference type="Gene3D" id="2.60.120.260">
    <property type="entry name" value="Galactose-binding domain-like"/>
    <property type="match status" value="1"/>
</dbReference>
<comment type="subcellular location">
    <subcellularLocation>
        <location evidence="1">Endomembrane system</location>
    </subcellularLocation>
</comment>
<dbReference type="InterPro" id="IPR045120">
    <property type="entry name" value="Suco/Slp1-like"/>
</dbReference>
<comment type="caution">
    <text evidence="7">The sequence shown here is derived from an EMBL/GenBank/DDBJ whole genome shotgun (WGS) entry which is preliminary data.</text>
</comment>
<accession>A0AAV1WPR8</accession>
<keyword evidence="4" id="KW-0472">Membrane</keyword>
<sequence length="450" mass="51413">MGFLASKPNPHRSPNEVALYWVDEQCRDHVKLFLKERLWRKLQVGETIYWFGEFSVFVTNQNKDNHTMYRNNNSADEFFTTETNANIPSEPFHSNGAKVDFFVGKSLLNGAILDYAESDDDKVSYNSPVTEGREVERSESKDENDVQKYDYLSEAIPLGLGEFKSREIGSKINLGTGPSANGIQRAEPGAAEYNYASTSNGAKVLASNKEAKGASNILTGDKDKYLLNPCSSEHKFVLIDLSEETLVDKIKLANFEHYSSNLKDFELRGSLVYPSDEWVFLGNFTASNVKQVQMFVLKEKKWARYLKLNLQTHYGSEFYCTLSIVEVYGVDAIERMLEDLIITKDNPNYAKGDDNVWKNGLRNINLNHASDVPIQVGRMPGDTVLKILMQKVHFLDTSLFVLEKYLEDFHSRYVNIFNVYSKDMEEKDMLIEKTNEDIRSFNDKEDLLVC</sequence>
<gene>
    <name evidence="7" type="ORF">LLUT_LOCUS12018</name>
</gene>
<evidence type="ECO:0000256" key="5">
    <source>
        <dbReference type="SAM" id="MobiDB-lite"/>
    </source>
</evidence>
<dbReference type="Proteomes" id="UP001497480">
    <property type="component" value="Unassembled WGS sequence"/>
</dbReference>
<proteinExistence type="predicted"/>
<feature type="region of interest" description="Disordered" evidence="5">
    <location>
        <begin position="124"/>
        <end position="144"/>
    </location>
</feature>
<dbReference type="Pfam" id="PF07738">
    <property type="entry name" value="Sad1_UNC"/>
    <property type="match status" value="1"/>
</dbReference>
<keyword evidence="2" id="KW-0812">Transmembrane</keyword>
<evidence type="ECO:0000313" key="7">
    <source>
        <dbReference type="EMBL" id="CAL0310958.1"/>
    </source>
</evidence>
<dbReference type="SUPFAM" id="SSF49785">
    <property type="entry name" value="Galactose-binding domain-like"/>
    <property type="match status" value="1"/>
</dbReference>
<evidence type="ECO:0000256" key="3">
    <source>
        <dbReference type="ARBA" id="ARBA00022989"/>
    </source>
</evidence>
<dbReference type="GO" id="GO:0016020">
    <property type="term" value="C:membrane"/>
    <property type="evidence" value="ECO:0007669"/>
    <property type="project" value="InterPro"/>
</dbReference>
<evidence type="ECO:0000256" key="1">
    <source>
        <dbReference type="ARBA" id="ARBA00004308"/>
    </source>
</evidence>
<dbReference type="GO" id="GO:0005737">
    <property type="term" value="C:cytoplasm"/>
    <property type="evidence" value="ECO:0007669"/>
    <property type="project" value="TreeGrafter"/>
</dbReference>
<dbReference type="InterPro" id="IPR012919">
    <property type="entry name" value="SUN_dom"/>
</dbReference>
<protein>
    <recommendedName>
        <fullName evidence="6">SUN domain-containing protein</fullName>
    </recommendedName>
</protein>
<feature type="domain" description="SUN" evidence="6">
    <location>
        <begin position="168"/>
        <end position="332"/>
    </location>
</feature>
<dbReference type="AlphaFoldDB" id="A0AAV1WPR8"/>
<keyword evidence="8" id="KW-1185">Reference proteome</keyword>
<name>A0AAV1WPR8_LUPLU</name>
<evidence type="ECO:0000313" key="8">
    <source>
        <dbReference type="Proteomes" id="UP001497480"/>
    </source>
</evidence>
<dbReference type="PANTHER" id="PTHR12953">
    <property type="entry name" value="MEMBRANE PROTEIN CH1 RELATED"/>
    <property type="match status" value="1"/>
</dbReference>
<dbReference type="GO" id="GO:0034975">
    <property type="term" value="P:protein folding in endoplasmic reticulum"/>
    <property type="evidence" value="ECO:0007669"/>
    <property type="project" value="TreeGrafter"/>
</dbReference>
<reference evidence="7 8" key="1">
    <citation type="submission" date="2024-03" db="EMBL/GenBank/DDBJ databases">
        <authorList>
            <person name="Martinez-Hernandez J."/>
        </authorList>
    </citation>
    <scope>NUCLEOTIDE SEQUENCE [LARGE SCALE GENOMIC DNA]</scope>
</reference>
<evidence type="ECO:0000256" key="2">
    <source>
        <dbReference type="ARBA" id="ARBA00022692"/>
    </source>
</evidence>
<keyword evidence="3" id="KW-1133">Transmembrane helix</keyword>
<dbReference type="PROSITE" id="PS51469">
    <property type="entry name" value="SUN"/>
    <property type="match status" value="1"/>
</dbReference>
<evidence type="ECO:0000259" key="6">
    <source>
        <dbReference type="PROSITE" id="PS51469"/>
    </source>
</evidence>
<evidence type="ECO:0000256" key="4">
    <source>
        <dbReference type="ARBA" id="ARBA00023136"/>
    </source>
</evidence>
<dbReference type="GO" id="GO:0012505">
    <property type="term" value="C:endomembrane system"/>
    <property type="evidence" value="ECO:0007669"/>
    <property type="project" value="UniProtKB-SubCell"/>
</dbReference>